<organism evidence="1 2">
    <name type="scientific">Cordylochernes scorpioides</name>
    <dbReference type="NCBI Taxonomy" id="51811"/>
    <lineage>
        <taxon>Eukaryota</taxon>
        <taxon>Metazoa</taxon>
        <taxon>Ecdysozoa</taxon>
        <taxon>Arthropoda</taxon>
        <taxon>Chelicerata</taxon>
        <taxon>Arachnida</taxon>
        <taxon>Pseudoscorpiones</taxon>
        <taxon>Cheliferoidea</taxon>
        <taxon>Chernetidae</taxon>
        <taxon>Cordylochernes</taxon>
    </lineage>
</organism>
<dbReference type="PANTHER" id="PTHR46068:SF1">
    <property type="entry name" value="TRANSPOSASE IS30-LIKE HTH DOMAIN-CONTAINING PROTEIN"/>
    <property type="match status" value="1"/>
</dbReference>
<dbReference type="Proteomes" id="UP001235939">
    <property type="component" value="Chromosome 05"/>
</dbReference>
<protein>
    <submittedName>
        <fullName evidence="1">Uncharacterized protein</fullName>
    </submittedName>
</protein>
<evidence type="ECO:0000313" key="2">
    <source>
        <dbReference type="Proteomes" id="UP001235939"/>
    </source>
</evidence>
<dbReference type="PANTHER" id="PTHR46068">
    <property type="entry name" value="PROTEIN CBG27172"/>
    <property type="match status" value="1"/>
</dbReference>
<dbReference type="Gene3D" id="1.50.10.20">
    <property type="match status" value="1"/>
</dbReference>
<dbReference type="EMBL" id="CP092867">
    <property type="protein sequence ID" value="UYV68172.1"/>
    <property type="molecule type" value="Genomic_DNA"/>
</dbReference>
<dbReference type="Gene3D" id="3.30.420.10">
    <property type="entry name" value="Ribonuclease H-like superfamily/Ribonuclease H"/>
    <property type="match status" value="1"/>
</dbReference>
<reference evidence="1 2" key="1">
    <citation type="submission" date="2022-01" db="EMBL/GenBank/DDBJ databases">
        <title>A chromosomal length assembly of Cordylochernes scorpioides.</title>
        <authorList>
            <person name="Zeh D."/>
            <person name="Zeh J."/>
        </authorList>
    </citation>
    <scope>NUCLEOTIDE SEQUENCE [LARGE SCALE GENOMIC DNA]</scope>
    <source>
        <strain evidence="1">IN4F17</strain>
        <tissue evidence="1">Whole Body</tissue>
    </source>
</reference>
<accession>A0ABY6KH46</accession>
<dbReference type="InterPro" id="IPR036397">
    <property type="entry name" value="RNaseH_sf"/>
</dbReference>
<sequence length="542" mass="62442">MDKTPPSPYRYCDVQHCKQRSSFNQVFEFDRERIVAYRDCGLYFREISSRVGRNQTTVMRICDRWMQEVSARTIRRRLQQSGLSARCPLLRLLFSQYHRYFRRQWCDERKIWTAEWNEIVFTDESRFCLQHHDGRIRVCRHPEEKMLNSALCTATLVLHQIVNLVSSTASHRKKAGQGVFRLNGPVTLDLTARMDLMRNLTDAAQIYQCRAWLINKMKNENILSSIGRDISQWSVSSNMKNKLAGFLSSQFPSPLFNRDPYRYAISLFLINPEHQAFSSPDSEYRKKLLIKELDFHITMVLYRNQSEQMGATDLSLYTHSQLALCSNPRNFFGTDLVSLLERKVEKAAPGSYSPLVSLSLCNSGVELSPQHLDNIAYFLSSNSSDSFITDHKEENARNDGVRMNRIASDLRISRERVQNIVKRDLGLRSYRLHPGQTLSEAAMKNRLDKTKKLLSMIRVGGFPTLCGLRRRFSQLKSPTTPNTTVSFCLQETRLPGNVGCTRGSSSQNLSRSGPDSLLKARPHWFSMIEMSKLTPKSTKTSF</sequence>
<evidence type="ECO:0000313" key="1">
    <source>
        <dbReference type="EMBL" id="UYV68172.1"/>
    </source>
</evidence>
<proteinExistence type="predicted"/>
<keyword evidence="2" id="KW-1185">Reference proteome</keyword>
<name>A0ABY6KH46_9ARAC</name>
<gene>
    <name evidence="1" type="ORF">LAZ67_5003245</name>
</gene>